<accession>A0A315ELV1</accession>
<evidence type="ECO:0000256" key="1">
    <source>
        <dbReference type="SAM" id="SignalP"/>
    </source>
</evidence>
<feature type="signal peptide" evidence="1">
    <location>
        <begin position="1"/>
        <end position="24"/>
    </location>
</feature>
<proteinExistence type="predicted"/>
<reference evidence="2 3" key="1">
    <citation type="submission" date="2017-04" db="EMBL/GenBank/DDBJ databases">
        <title>Unexpected and diverse lifestyles within the genus Limnohabitans.</title>
        <authorList>
            <person name="Kasalicky V."/>
            <person name="Mehrshad M."/>
            <person name="Andrei S.-A."/>
            <person name="Salcher M."/>
            <person name="Kratochvilova H."/>
            <person name="Simek K."/>
            <person name="Ghai R."/>
        </authorList>
    </citation>
    <scope>NUCLEOTIDE SEQUENCE [LARGE SCALE GENOMIC DNA]</scope>
    <source>
        <strain evidence="2 3">MWH-C5</strain>
    </source>
</reference>
<dbReference type="RefSeq" id="WP_108358103.1">
    <property type="nucleotide sequence ID" value="NZ_NESP01000001.1"/>
</dbReference>
<evidence type="ECO:0000313" key="2">
    <source>
        <dbReference type="EMBL" id="PUE58843.1"/>
    </source>
</evidence>
<name>A0A315ELV1_9BURK</name>
<dbReference type="Pfam" id="PF12974">
    <property type="entry name" value="Phosphonate-bd"/>
    <property type="match status" value="1"/>
</dbReference>
<comment type="caution">
    <text evidence="2">The sequence shown here is derived from an EMBL/GenBank/DDBJ whole genome shotgun (WGS) entry which is preliminary data.</text>
</comment>
<feature type="chain" id="PRO_5016369551" description="Phosphate ABC transporter" evidence="1">
    <location>
        <begin position="25"/>
        <end position="286"/>
    </location>
</feature>
<dbReference type="PANTHER" id="PTHR35841">
    <property type="entry name" value="PHOSPHONATES-BINDING PERIPLASMIC PROTEIN"/>
    <property type="match status" value="1"/>
</dbReference>
<sequence length="286" mass="31591">MRAFRRHLVGLFACALLISSAAQAACLGDQSTTKVYTFDVVPQVTAAKIYTTWSPLLQRVGQEAGLCFELRVSPTIPEFEQKLLKGEPEFVFLNPYHAVLAHQKKKYQPLLADSEDLLTGILVVRADSPIKSLNELKGKNVSFPAPNAFAASLLIRAELAKKKIDINPVFVKTHSNVYRSVIGKDALAGGGVNNTLDNEAPEVRQQLRVLFETPAYTPHPVATHPSVPAAVRERFLKAMLKLTQDDDGRKLLDGINLHKPQAVTYAKHYKPLESLQLDKFLVLSGQ</sequence>
<dbReference type="AlphaFoldDB" id="A0A315ELV1"/>
<gene>
    <name evidence="2" type="ORF">B9Z44_04090</name>
</gene>
<dbReference type="Gene3D" id="3.40.190.10">
    <property type="entry name" value="Periplasmic binding protein-like II"/>
    <property type="match status" value="2"/>
</dbReference>
<protein>
    <recommendedName>
        <fullName evidence="4">Phosphate ABC transporter</fullName>
    </recommendedName>
</protein>
<keyword evidence="3" id="KW-1185">Reference proteome</keyword>
<keyword evidence="1" id="KW-0732">Signal</keyword>
<organism evidence="2 3">
    <name type="scientific">Limnohabitans curvus</name>
    <dbReference type="NCBI Taxonomy" id="323423"/>
    <lineage>
        <taxon>Bacteria</taxon>
        <taxon>Pseudomonadati</taxon>
        <taxon>Pseudomonadota</taxon>
        <taxon>Betaproteobacteria</taxon>
        <taxon>Burkholderiales</taxon>
        <taxon>Comamonadaceae</taxon>
        <taxon>Limnohabitans</taxon>
    </lineage>
</organism>
<dbReference type="EMBL" id="NESP01000001">
    <property type="protein sequence ID" value="PUE58843.1"/>
    <property type="molecule type" value="Genomic_DNA"/>
</dbReference>
<dbReference type="PANTHER" id="PTHR35841:SF1">
    <property type="entry name" value="PHOSPHONATES-BINDING PERIPLASMIC PROTEIN"/>
    <property type="match status" value="1"/>
</dbReference>
<dbReference type="SUPFAM" id="SSF53850">
    <property type="entry name" value="Periplasmic binding protein-like II"/>
    <property type="match status" value="1"/>
</dbReference>
<evidence type="ECO:0000313" key="3">
    <source>
        <dbReference type="Proteomes" id="UP000251341"/>
    </source>
</evidence>
<evidence type="ECO:0008006" key="4">
    <source>
        <dbReference type="Google" id="ProtNLM"/>
    </source>
</evidence>
<dbReference type="Proteomes" id="UP000251341">
    <property type="component" value="Unassembled WGS sequence"/>
</dbReference>